<dbReference type="EMBL" id="ADBL01000020">
    <property type="status" value="NOT_ANNOTATED_CDS"/>
    <property type="molecule type" value="Genomic_DNA"/>
</dbReference>
<feature type="compositionally biased region" description="Basic and acidic residues" evidence="1">
    <location>
        <begin position="50"/>
        <end position="61"/>
    </location>
</feature>
<feature type="compositionally biased region" description="Low complexity" evidence="1">
    <location>
        <begin position="63"/>
        <end position="80"/>
    </location>
</feature>
<reference evidence="3" key="4">
    <citation type="journal article" date="2015" name="G3 (Bethesda)">
        <title>Genome sequences of three phytopathogenic species of the Magnaporthaceae family of fungi.</title>
        <authorList>
            <person name="Okagaki L.H."/>
            <person name="Nunes C.C."/>
            <person name="Sailsbery J."/>
            <person name="Clay B."/>
            <person name="Brown D."/>
            <person name="John T."/>
            <person name="Oh Y."/>
            <person name="Young N."/>
            <person name="Fitzgerald M."/>
            <person name="Haas B.J."/>
            <person name="Zeng Q."/>
            <person name="Young S."/>
            <person name="Adiconis X."/>
            <person name="Fan L."/>
            <person name="Levin J.Z."/>
            <person name="Mitchell T.K."/>
            <person name="Okubara P.A."/>
            <person name="Farman M.L."/>
            <person name="Kohn L.M."/>
            <person name="Birren B."/>
            <person name="Ma L.-J."/>
            <person name="Dean R.A."/>
        </authorList>
    </citation>
    <scope>NUCLEOTIDE SEQUENCE</scope>
    <source>
        <strain evidence="3">ATCC 64411 / 73-15</strain>
    </source>
</reference>
<proteinExistence type="predicted"/>
<reference evidence="2" key="3">
    <citation type="submission" date="2011-03" db="EMBL/GenBank/DDBJ databases">
        <title>Annotation of Magnaporthe poae ATCC 64411.</title>
        <authorList>
            <person name="Ma L.-J."/>
            <person name="Dead R."/>
            <person name="Young S.K."/>
            <person name="Zeng Q."/>
            <person name="Gargeya S."/>
            <person name="Fitzgerald M."/>
            <person name="Haas B."/>
            <person name="Abouelleil A."/>
            <person name="Alvarado L."/>
            <person name="Arachchi H.M."/>
            <person name="Berlin A."/>
            <person name="Brown A."/>
            <person name="Chapman S.B."/>
            <person name="Chen Z."/>
            <person name="Dunbar C."/>
            <person name="Freedman E."/>
            <person name="Gearin G."/>
            <person name="Gellesch M."/>
            <person name="Goldberg J."/>
            <person name="Griggs A."/>
            <person name="Gujja S."/>
            <person name="Heiman D."/>
            <person name="Howarth C."/>
            <person name="Larson L."/>
            <person name="Lui A."/>
            <person name="MacDonald P.J.P."/>
            <person name="Mehta T."/>
            <person name="Montmayeur A."/>
            <person name="Murphy C."/>
            <person name="Neiman D."/>
            <person name="Pearson M."/>
            <person name="Priest M."/>
            <person name="Roberts A."/>
            <person name="Saif S."/>
            <person name="Shea T."/>
            <person name="Shenoy N."/>
            <person name="Sisk P."/>
            <person name="Stolte C."/>
            <person name="Sykes S."/>
            <person name="Yandava C."/>
            <person name="Wortman J."/>
            <person name="Nusbaum C."/>
            <person name="Birren B."/>
        </authorList>
    </citation>
    <scope>NUCLEOTIDE SEQUENCE</scope>
    <source>
        <strain evidence="2">ATCC 64411</strain>
    </source>
</reference>
<gene>
    <name evidence="2" type="ORF">MAPG_00111</name>
</gene>
<protein>
    <submittedName>
        <fullName evidence="2 3">Uncharacterized protein</fullName>
    </submittedName>
</protein>
<dbReference type="AlphaFoldDB" id="A0A0C4DK49"/>
<dbReference type="Proteomes" id="UP000011715">
    <property type="component" value="Unassembled WGS sequence"/>
</dbReference>
<dbReference type="VEuPathDB" id="FungiDB:MAPG_00111"/>
<dbReference type="EnsemblFungi" id="MAPG_00111T0">
    <property type="protein sequence ID" value="MAPG_00111T0"/>
    <property type="gene ID" value="MAPG_00111"/>
</dbReference>
<evidence type="ECO:0000256" key="1">
    <source>
        <dbReference type="SAM" id="MobiDB-lite"/>
    </source>
</evidence>
<reference evidence="2" key="2">
    <citation type="submission" date="2010-05" db="EMBL/GenBank/DDBJ databases">
        <title>The Genome Sequence of Magnaporthe poae strain ATCC 64411.</title>
        <authorList>
            <consortium name="The Broad Institute Genome Sequencing Platform"/>
            <consortium name="Broad Institute Genome Sequencing Center for Infectious Disease"/>
            <person name="Ma L.-J."/>
            <person name="Dead R."/>
            <person name="Young S."/>
            <person name="Zeng Q."/>
            <person name="Koehrsen M."/>
            <person name="Alvarado L."/>
            <person name="Berlin A."/>
            <person name="Chapman S.B."/>
            <person name="Chen Z."/>
            <person name="Freedman E."/>
            <person name="Gellesch M."/>
            <person name="Goldberg J."/>
            <person name="Griggs A."/>
            <person name="Gujja S."/>
            <person name="Heilman E.R."/>
            <person name="Heiman D."/>
            <person name="Hepburn T."/>
            <person name="Howarth C."/>
            <person name="Jen D."/>
            <person name="Larson L."/>
            <person name="Mehta T."/>
            <person name="Neiman D."/>
            <person name="Pearson M."/>
            <person name="Roberts A."/>
            <person name="Saif S."/>
            <person name="Shea T."/>
            <person name="Shenoy N."/>
            <person name="Sisk P."/>
            <person name="Stolte C."/>
            <person name="Sykes S."/>
            <person name="Walk T."/>
            <person name="White J."/>
            <person name="Yandava C."/>
            <person name="Haas B."/>
            <person name="Nusbaum C."/>
            <person name="Birren B."/>
        </authorList>
    </citation>
    <scope>NUCLEOTIDE SEQUENCE</scope>
    <source>
        <strain evidence="2">ATCC 64411</strain>
    </source>
</reference>
<organism evidence="3 4">
    <name type="scientific">Magnaporthiopsis poae (strain ATCC 64411 / 73-15)</name>
    <name type="common">Kentucky bluegrass fungus</name>
    <name type="synonym">Magnaporthe poae</name>
    <dbReference type="NCBI Taxonomy" id="644358"/>
    <lineage>
        <taxon>Eukaryota</taxon>
        <taxon>Fungi</taxon>
        <taxon>Dikarya</taxon>
        <taxon>Ascomycota</taxon>
        <taxon>Pezizomycotina</taxon>
        <taxon>Sordariomycetes</taxon>
        <taxon>Sordariomycetidae</taxon>
        <taxon>Magnaporthales</taxon>
        <taxon>Magnaporthaceae</taxon>
        <taxon>Magnaporthiopsis</taxon>
    </lineage>
</organism>
<dbReference type="EMBL" id="GL876966">
    <property type="protein sequence ID" value="KLU81016.1"/>
    <property type="molecule type" value="Genomic_DNA"/>
</dbReference>
<feature type="region of interest" description="Disordered" evidence="1">
    <location>
        <begin position="24"/>
        <end position="80"/>
    </location>
</feature>
<name>A0A0C4DK49_MAGP6</name>
<sequence>MGWSVLLSGACPWWQLDLLGWEGGGGRSSRGSGFDGINGEGNPQEQQSTAKERAHNNRERNSQQLLQLNHLQQAQGTSCT</sequence>
<reference evidence="4" key="1">
    <citation type="submission" date="2010-05" db="EMBL/GenBank/DDBJ databases">
        <title>The genome sequence of Magnaporthe poae strain ATCC 64411.</title>
        <authorList>
            <person name="Ma L.-J."/>
            <person name="Dead R."/>
            <person name="Young S."/>
            <person name="Zeng Q."/>
            <person name="Koehrsen M."/>
            <person name="Alvarado L."/>
            <person name="Berlin A."/>
            <person name="Chapman S.B."/>
            <person name="Chen Z."/>
            <person name="Freedman E."/>
            <person name="Gellesch M."/>
            <person name="Goldberg J."/>
            <person name="Griggs A."/>
            <person name="Gujja S."/>
            <person name="Heilman E.R."/>
            <person name="Heiman D."/>
            <person name="Hepburn T."/>
            <person name="Howarth C."/>
            <person name="Jen D."/>
            <person name="Larson L."/>
            <person name="Mehta T."/>
            <person name="Neiman D."/>
            <person name="Pearson M."/>
            <person name="Roberts A."/>
            <person name="Saif S."/>
            <person name="Shea T."/>
            <person name="Shenoy N."/>
            <person name="Sisk P."/>
            <person name="Stolte C."/>
            <person name="Sykes S."/>
            <person name="Walk T."/>
            <person name="White J."/>
            <person name="Yandava C."/>
            <person name="Haas B."/>
            <person name="Nusbaum C."/>
            <person name="Birren B."/>
        </authorList>
    </citation>
    <scope>NUCLEOTIDE SEQUENCE [LARGE SCALE GENOMIC DNA]</scope>
    <source>
        <strain evidence="4">ATCC 64411 / 73-15</strain>
    </source>
</reference>
<feature type="compositionally biased region" description="Gly residues" evidence="1">
    <location>
        <begin position="24"/>
        <end position="39"/>
    </location>
</feature>
<accession>A0A0C4DK49</accession>
<reference evidence="3" key="5">
    <citation type="submission" date="2015-06" db="UniProtKB">
        <authorList>
            <consortium name="EnsemblFungi"/>
        </authorList>
    </citation>
    <scope>IDENTIFICATION</scope>
    <source>
        <strain evidence="3">ATCC 64411</strain>
    </source>
</reference>
<evidence type="ECO:0000313" key="2">
    <source>
        <dbReference type="EMBL" id="KLU81016.1"/>
    </source>
</evidence>
<evidence type="ECO:0000313" key="3">
    <source>
        <dbReference type="EnsemblFungi" id="MAPG_00111T0"/>
    </source>
</evidence>
<evidence type="ECO:0000313" key="4">
    <source>
        <dbReference type="Proteomes" id="UP000011715"/>
    </source>
</evidence>
<keyword evidence="4" id="KW-1185">Reference proteome</keyword>